<reference evidence="2" key="1">
    <citation type="journal article" date="2018" name="Nat. Plants">
        <title>Whole-genome landscape of Medicago truncatula symbiotic genes.</title>
        <authorList>
            <person name="Pecrix Y."/>
            <person name="Gamas P."/>
            <person name="Carrere S."/>
        </authorList>
    </citation>
    <scope>NUCLEOTIDE SEQUENCE</scope>
    <source>
        <tissue evidence="2">Leaves</tissue>
    </source>
</reference>
<gene>
    <name evidence="2" type="ORF">MtrunA17_Chr5g0406851</name>
</gene>
<evidence type="ECO:0000259" key="1">
    <source>
        <dbReference type="Pfam" id="PF00305"/>
    </source>
</evidence>
<dbReference type="Proteomes" id="UP000265566">
    <property type="component" value="Chromosome 5"/>
</dbReference>
<dbReference type="InterPro" id="IPR036226">
    <property type="entry name" value="LipOase_C_sf"/>
</dbReference>
<organism evidence="2">
    <name type="scientific">Medicago truncatula</name>
    <name type="common">Barrel medic</name>
    <name type="synonym">Medicago tribuloides</name>
    <dbReference type="NCBI Taxonomy" id="3880"/>
    <lineage>
        <taxon>Eukaryota</taxon>
        <taxon>Viridiplantae</taxon>
        <taxon>Streptophyta</taxon>
        <taxon>Embryophyta</taxon>
        <taxon>Tracheophyta</taxon>
        <taxon>Spermatophyta</taxon>
        <taxon>Magnoliopsida</taxon>
        <taxon>eudicotyledons</taxon>
        <taxon>Gunneridae</taxon>
        <taxon>Pentapetalae</taxon>
        <taxon>rosids</taxon>
        <taxon>fabids</taxon>
        <taxon>Fabales</taxon>
        <taxon>Fabaceae</taxon>
        <taxon>Papilionoideae</taxon>
        <taxon>50 kb inversion clade</taxon>
        <taxon>NPAAA clade</taxon>
        <taxon>Hologalegina</taxon>
        <taxon>IRL clade</taxon>
        <taxon>Trifolieae</taxon>
        <taxon>Medicago</taxon>
    </lineage>
</organism>
<keyword evidence="2" id="KW-0560">Oxidoreductase</keyword>
<dbReference type="GO" id="GO:0046872">
    <property type="term" value="F:metal ion binding"/>
    <property type="evidence" value="ECO:0007669"/>
    <property type="project" value="InterPro"/>
</dbReference>
<dbReference type="Pfam" id="PF00305">
    <property type="entry name" value="Lipoxygenase"/>
    <property type="match status" value="1"/>
</dbReference>
<proteinExistence type="predicted"/>
<dbReference type="EC" id="1.13.11.-" evidence="2"/>
<feature type="domain" description="Lipoxygenase" evidence="1">
    <location>
        <begin position="57"/>
        <end position="108"/>
    </location>
</feature>
<dbReference type="EMBL" id="PSQE01000005">
    <property type="protein sequence ID" value="RHN54440.1"/>
    <property type="molecule type" value="Genomic_DNA"/>
</dbReference>
<dbReference type="Gramene" id="rna29481">
    <property type="protein sequence ID" value="RHN54440.1"/>
    <property type="gene ID" value="gene29481"/>
</dbReference>
<dbReference type="SUPFAM" id="SSF48484">
    <property type="entry name" value="Lipoxigenase"/>
    <property type="match status" value="1"/>
</dbReference>
<name>A0A396HM45_MEDTR</name>
<dbReference type="GO" id="GO:0016702">
    <property type="term" value="F:oxidoreductase activity, acting on single donors with incorporation of molecular oxygen, incorporation of two atoms of oxygen"/>
    <property type="evidence" value="ECO:0007669"/>
    <property type="project" value="InterPro"/>
</dbReference>
<comment type="caution">
    <text evidence="2">The sequence shown here is derived from an EMBL/GenBank/DDBJ whole genome shotgun (WGS) entry which is preliminary data.</text>
</comment>
<accession>A0A396HM45</accession>
<protein>
    <submittedName>
        <fullName evidence="2">Putative oxidoreductase</fullName>
        <ecNumber evidence="2">1.13.11.-</ecNumber>
    </submittedName>
</protein>
<dbReference type="InterPro" id="IPR013819">
    <property type="entry name" value="LipOase_C"/>
</dbReference>
<sequence length="158" mass="18497">MSLCLCFNLDHLVPIHLNLWMYRRSTPITKEHIEINLGGLALEEDQHECNGLCDKADLVLETSIIELSIPHSTHKPSCMQIKVLKLESTIWLLAKARVIVNDSCYHASTHKPLIRRVILCENLTLYHHSSMSEEERELKRKWSLRRFLRYAESTYCIR</sequence>
<evidence type="ECO:0000313" key="2">
    <source>
        <dbReference type="EMBL" id="RHN54440.1"/>
    </source>
</evidence>
<dbReference type="AlphaFoldDB" id="A0A396HM45"/>